<dbReference type="Proteomes" id="UP000199183">
    <property type="component" value="Unassembled WGS sequence"/>
</dbReference>
<protein>
    <recommendedName>
        <fullName evidence="4">DUF2997 domain-containing protein</fullName>
    </recommendedName>
</protein>
<feature type="region of interest" description="Disordered" evidence="1">
    <location>
        <begin position="48"/>
        <end position="68"/>
    </location>
</feature>
<organism evidence="2 3">
    <name type="scientific">Paramicrobacterium humi</name>
    <dbReference type="NCBI Taxonomy" id="640635"/>
    <lineage>
        <taxon>Bacteria</taxon>
        <taxon>Bacillati</taxon>
        <taxon>Actinomycetota</taxon>
        <taxon>Actinomycetes</taxon>
        <taxon>Micrococcales</taxon>
        <taxon>Microbacteriaceae</taxon>
        <taxon>Paramicrobacterium</taxon>
    </lineage>
</organism>
<dbReference type="AlphaFoldDB" id="A0A1H4KLT9"/>
<accession>A0A1H4KLT9</accession>
<dbReference type="RefSeq" id="WP_143033980.1">
    <property type="nucleotide sequence ID" value="NZ_FNRY01000001.1"/>
</dbReference>
<evidence type="ECO:0000256" key="1">
    <source>
        <dbReference type="SAM" id="MobiDB-lite"/>
    </source>
</evidence>
<keyword evidence="3" id="KW-1185">Reference proteome</keyword>
<dbReference type="OrthoDB" id="7067000at2"/>
<dbReference type="STRING" id="640635.SAMN04489806_1223"/>
<proteinExistence type="predicted"/>
<evidence type="ECO:0000313" key="2">
    <source>
        <dbReference type="EMBL" id="SEB59524.1"/>
    </source>
</evidence>
<evidence type="ECO:0008006" key="4">
    <source>
        <dbReference type="Google" id="ProtNLM"/>
    </source>
</evidence>
<gene>
    <name evidence="2" type="ORF">SAMN04489806_1223</name>
</gene>
<name>A0A1H4KLT9_9MICO</name>
<dbReference type="Pfam" id="PF11211">
    <property type="entry name" value="DUF2997"/>
    <property type="match status" value="1"/>
</dbReference>
<dbReference type="EMBL" id="FNRY01000001">
    <property type="protein sequence ID" value="SEB59524.1"/>
    <property type="molecule type" value="Genomic_DNA"/>
</dbReference>
<evidence type="ECO:0000313" key="3">
    <source>
        <dbReference type="Proteomes" id="UP000199183"/>
    </source>
</evidence>
<sequence length="68" mass="7519">MAKQLIVKLRRDGTVDAETAGMHGAECMDYICALENLLEAQTMTSSFTDDYAGVGSDAETEQRDWDRS</sequence>
<reference evidence="2 3" key="1">
    <citation type="submission" date="2016-10" db="EMBL/GenBank/DDBJ databases">
        <authorList>
            <person name="de Groot N.N."/>
        </authorList>
    </citation>
    <scope>NUCLEOTIDE SEQUENCE [LARGE SCALE GENOMIC DNA]</scope>
    <source>
        <strain evidence="2 3">DSM 21799</strain>
    </source>
</reference>
<dbReference type="InterPro" id="IPR021375">
    <property type="entry name" value="DUF2997"/>
</dbReference>